<dbReference type="EMBL" id="JBHUCO010000009">
    <property type="protein sequence ID" value="MFD1517654.1"/>
    <property type="molecule type" value="Genomic_DNA"/>
</dbReference>
<evidence type="ECO:0000313" key="7">
    <source>
        <dbReference type="Proteomes" id="UP001597114"/>
    </source>
</evidence>
<evidence type="ECO:0000256" key="2">
    <source>
        <dbReference type="ARBA" id="ARBA00007639"/>
    </source>
</evidence>
<evidence type="ECO:0000256" key="3">
    <source>
        <dbReference type="ARBA" id="ARBA00022729"/>
    </source>
</evidence>
<reference evidence="7" key="1">
    <citation type="journal article" date="2019" name="Int. J. Syst. Evol. Microbiol.">
        <title>The Global Catalogue of Microorganisms (GCM) 10K type strain sequencing project: providing services to taxonomists for standard genome sequencing and annotation.</title>
        <authorList>
            <consortium name="The Broad Institute Genomics Platform"/>
            <consortium name="The Broad Institute Genome Sequencing Center for Infectious Disease"/>
            <person name="Wu L."/>
            <person name="Ma J."/>
        </authorList>
    </citation>
    <scope>NUCLEOTIDE SEQUENCE [LARGE SCALE GENOMIC DNA]</scope>
    <source>
        <strain evidence="7">CCM 7043</strain>
    </source>
</reference>
<gene>
    <name evidence="6" type="ORF">ACFSJD_09155</name>
</gene>
<sequence>MPMKRIAAVLAAAAVTLTAAACGGGSSTDAAGGGGGGEQPYIAIVSKGFQHQFWQAVKQGAEQEAAKQNVRITFEGPATEADIEAQVTMLTNALGRQPDVLGFAALDSRAAAPLLQQAKSQNIPVVAFDSGVDSDIPVTTAATDNKAAAAEAAKHMAEALGGTGKVAMVVHDQTSRSGIDRRDGFVEWMKANAPGIEVLQPQYGGGDQAKSADITKAILAANPDVKGIYGSNEGSAIGVVRGVQESGRTGLTVIGFDSGQAQIDAIRGGTMLGAITQNPVGMGEQLVDASVKAMRGESLPKVIDTGFFWYDKSNIDSADIKAVLYQ</sequence>
<feature type="signal peptide" evidence="4">
    <location>
        <begin position="1"/>
        <end position="21"/>
    </location>
</feature>
<dbReference type="RefSeq" id="WP_344721308.1">
    <property type="nucleotide sequence ID" value="NZ_BAAAUS010000007.1"/>
</dbReference>
<evidence type="ECO:0000256" key="1">
    <source>
        <dbReference type="ARBA" id="ARBA00004196"/>
    </source>
</evidence>
<evidence type="ECO:0000259" key="5">
    <source>
        <dbReference type="Pfam" id="PF13407"/>
    </source>
</evidence>
<proteinExistence type="inferred from homology"/>
<dbReference type="Proteomes" id="UP001597114">
    <property type="component" value="Unassembled WGS sequence"/>
</dbReference>
<comment type="subcellular location">
    <subcellularLocation>
        <location evidence="1">Cell envelope</location>
    </subcellularLocation>
</comment>
<dbReference type="CDD" id="cd20005">
    <property type="entry name" value="PBP1_ABC_sugar_binding-like"/>
    <property type="match status" value="1"/>
</dbReference>
<dbReference type="SUPFAM" id="SSF53822">
    <property type="entry name" value="Periplasmic binding protein-like I"/>
    <property type="match status" value="1"/>
</dbReference>
<keyword evidence="3 4" id="KW-0732">Signal</keyword>
<comment type="caution">
    <text evidence="6">The sequence shown here is derived from an EMBL/GenBank/DDBJ whole genome shotgun (WGS) entry which is preliminary data.</text>
</comment>
<protein>
    <submittedName>
        <fullName evidence="6">ABC transporter substrate-binding protein</fullName>
    </submittedName>
</protein>
<comment type="similarity">
    <text evidence="2">Belongs to the bacterial solute-binding protein 2 family.</text>
</comment>
<organism evidence="6 7">
    <name type="scientific">Pseudonocardia yunnanensis</name>
    <dbReference type="NCBI Taxonomy" id="58107"/>
    <lineage>
        <taxon>Bacteria</taxon>
        <taxon>Bacillati</taxon>
        <taxon>Actinomycetota</taxon>
        <taxon>Actinomycetes</taxon>
        <taxon>Pseudonocardiales</taxon>
        <taxon>Pseudonocardiaceae</taxon>
        <taxon>Pseudonocardia</taxon>
    </lineage>
</organism>
<dbReference type="PROSITE" id="PS51257">
    <property type="entry name" value="PROKAR_LIPOPROTEIN"/>
    <property type="match status" value="1"/>
</dbReference>
<accession>A0ABW4EPX5</accession>
<evidence type="ECO:0000256" key="4">
    <source>
        <dbReference type="SAM" id="SignalP"/>
    </source>
</evidence>
<feature type="domain" description="Periplasmic binding protein" evidence="5">
    <location>
        <begin position="42"/>
        <end position="297"/>
    </location>
</feature>
<dbReference type="PANTHER" id="PTHR46847:SF1">
    <property type="entry name" value="D-ALLOSE-BINDING PERIPLASMIC PROTEIN-RELATED"/>
    <property type="match status" value="1"/>
</dbReference>
<dbReference type="InterPro" id="IPR028082">
    <property type="entry name" value="Peripla_BP_I"/>
</dbReference>
<dbReference type="InterPro" id="IPR025997">
    <property type="entry name" value="SBP_2_dom"/>
</dbReference>
<dbReference type="Pfam" id="PF13407">
    <property type="entry name" value="Peripla_BP_4"/>
    <property type="match status" value="1"/>
</dbReference>
<evidence type="ECO:0000313" key="6">
    <source>
        <dbReference type="EMBL" id="MFD1517654.1"/>
    </source>
</evidence>
<keyword evidence="7" id="KW-1185">Reference proteome</keyword>
<dbReference type="PANTHER" id="PTHR46847">
    <property type="entry name" value="D-ALLOSE-BINDING PERIPLASMIC PROTEIN-RELATED"/>
    <property type="match status" value="1"/>
</dbReference>
<feature type="chain" id="PRO_5045339815" evidence="4">
    <location>
        <begin position="22"/>
        <end position="326"/>
    </location>
</feature>
<dbReference type="Gene3D" id="3.40.50.2300">
    <property type="match status" value="2"/>
</dbReference>
<name>A0ABW4EPX5_9PSEU</name>